<protein>
    <submittedName>
        <fullName evidence="2">Xylose isomerase-like TIM barrel</fullName>
    </submittedName>
</protein>
<dbReference type="KEGG" id="ccz:CCALI_01968"/>
<dbReference type="InterPro" id="IPR013022">
    <property type="entry name" value="Xyl_isomerase-like_TIM-brl"/>
</dbReference>
<evidence type="ECO:0000313" key="3">
    <source>
        <dbReference type="Proteomes" id="UP000014227"/>
    </source>
</evidence>
<name>S0EVG3_CHTCT</name>
<organism evidence="2 3">
    <name type="scientific">Chthonomonas calidirosea (strain DSM 23976 / ICMP 18418 / T49)</name>
    <dbReference type="NCBI Taxonomy" id="1303518"/>
    <lineage>
        <taxon>Bacteria</taxon>
        <taxon>Bacillati</taxon>
        <taxon>Armatimonadota</taxon>
        <taxon>Chthonomonadia</taxon>
        <taxon>Chthonomonadales</taxon>
        <taxon>Chthonomonadaceae</taxon>
        <taxon>Chthonomonas</taxon>
    </lineage>
</organism>
<dbReference type="AlphaFoldDB" id="S0EVG3"/>
<dbReference type="InterPro" id="IPR050312">
    <property type="entry name" value="IolE/XylAMocC-like"/>
</dbReference>
<dbReference type="InParanoid" id="S0EVG3"/>
<dbReference type="EMBL" id="HF951689">
    <property type="protein sequence ID" value="CCW35775.1"/>
    <property type="molecule type" value="Genomic_DNA"/>
</dbReference>
<dbReference type="Pfam" id="PF01261">
    <property type="entry name" value="AP_endonuc_2"/>
    <property type="match status" value="1"/>
</dbReference>
<dbReference type="Proteomes" id="UP000014227">
    <property type="component" value="Chromosome I"/>
</dbReference>
<evidence type="ECO:0000259" key="1">
    <source>
        <dbReference type="Pfam" id="PF01261"/>
    </source>
</evidence>
<gene>
    <name evidence="2" type="ORF">CCALI_01968</name>
</gene>
<dbReference type="InterPro" id="IPR036237">
    <property type="entry name" value="Xyl_isomerase-like_sf"/>
</dbReference>
<dbReference type="PANTHER" id="PTHR12110">
    <property type="entry name" value="HYDROXYPYRUVATE ISOMERASE"/>
    <property type="match status" value="1"/>
</dbReference>
<dbReference type="SUPFAM" id="SSF51658">
    <property type="entry name" value="Xylose isomerase-like"/>
    <property type="match status" value="1"/>
</dbReference>
<dbReference type="PANTHER" id="PTHR12110:SF53">
    <property type="entry name" value="BLR5974 PROTEIN"/>
    <property type="match status" value="1"/>
</dbReference>
<dbReference type="STRING" id="454171.CP488_02123"/>
<dbReference type="PATRIC" id="fig|1303518.3.peg.2025"/>
<reference evidence="3" key="1">
    <citation type="submission" date="2013-03" db="EMBL/GenBank/DDBJ databases">
        <title>Genome sequence of Chthonomonas calidirosea, the first sequenced genome from the Armatimonadetes phylum (formally candidate division OP10).</title>
        <authorList>
            <person name="Lee K.C.Y."/>
            <person name="Morgan X.C."/>
            <person name="Dunfield P.F."/>
            <person name="Tamas I."/>
            <person name="Houghton K.M."/>
            <person name="Vyssotski M."/>
            <person name="Ryan J.L.J."/>
            <person name="Lagutin K."/>
            <person name="McDonald I.R."/>
            <person name="Stott M.B."/>
        </authorList>
    </citation>
    <scope>NUCLEOTIDE SEQUENCE [LARGE SCALE GENOMIC DNA]</scope>
    <source>
        <strain evidence="3">DSM 23976 / ICMP 18418 / T49</strain>
    </source>
</reference>
<dbReference type="Gene3D" id="3.20.20.150">
    <property type="entry name" value="Divalent-metal-dependent TIM barrel enzymes"/>
    <property type="match status" value="1"/>
</dbReference>
<dbReference type="eggNOG" id="COG1082">
    <property type="taxonomic scope" value="Bacteria"/>
</dbReference>
<dbReference type="HOGENOM" id="CLU_965407_0_0_0"/>
<dbReference type="GO" id="GO:0016853">
    <property type="term" value="F:isomerase activity"/>
    <property type="evidence" value="ECO:0007669"/>
    <property type="project" value="UniProtKB-KW"/>
</dbReference>
<keyword evidence="2" id="KW-0413">Isomerase</keyword>
<dbReference type="RefSeq" id="WP_016483300.1">
    <property type="nucleotide sequence ID" value="NC_021487.1"/>
</dbReference>
<keyword evidence="3" id="KW-1185">Reference proteome</keyword>
<proteinExistence type="predicted"/>
<accession>S0EVG3</accession>
<sequence>MSYDPFFSGDRPFQLEQARATREAAARYGITICDLYTGVATHRFHGLSHSDPRPRQRMKEWIEAAAEIAVTLGTDLLGGHWDAFSCEVLADPQRTREATNRLHQTFRELAQKLRASGLRALMQEQMYIPSEKPWTLEEGERFLLEVNRDRGDALPVLLTLDVGHQAGMHYGLAGPDLDYTEWIRRFGATCAVIHLQQTTPDASHHWPFTEEYNRRGHIRMEKVLEALQRSHAEYEQSPLAQVLPRATKQWLVAEIIPGSTKTEAQLLKELEETARFLRGYVPEGGLVM</sequence>
<evidence type="ECO:0000313" key="2">
    <source>
        <dbReference type="EMBL" id="CCW35775.1"/>
    </source>
</evidence>
<feature type="domain" description="Xylose isomerase-like TIM barrel" evidence="1">
    <location>
        <begin position="11"/>
        <end position="230"/>
    </location>
</feature>